<feature type="domain" description="Radical SAM core" evidence="11">
    <location>
        <begin position="17"/>
        <end position="280"/>
    </location>
</feature>
<keyword evidence="5" id="KW-0479">Metal-binding</keyword>
<dbReference type="SUPFAM" id="SSF102114">
    <property type="entry name" value="Radical SAM enzymes"/>
    <property type="match status" value="1"/>
</dbReference>
<dbReference type="PROSITE" id="PS51379">
    <property type="entry name" value="4FE4S_FER_2"/>
    <property type="match status" value="1"/>
</dbReference>
<evidence type="ECO:0000256" key="5">
    <source>
        <dbReference type="ARBA" id="ARBA00022723"/>
    </source>
</evidence>
<evidence type="ECO:0000256" key="7">
    <source>
        <dbReference type="ARBA" id="ARBA00023004"/>
    </source>
</evidence>
<dbReference type="PIRSF" id="PIRSF000371">
    <property type="entry name" value="PFL_act_enz"/>
    <property type="match status" value="1"/>
</dbReference>
<dbReference type="PANTHER" id="PTHR30352:SF13">
    <property type="entry name" value="GLYCYL-RADICAL ENZYME ACTIVATING ENZYME YJJW-RELATED"/>
    <property type="match status" value="1"/>
</dbReference>
<dbReference type="SUPFAM" id="SSF54862">
    <property type="entry name" value="4Fe-4S ferredoxins"/>
    <property type="match status" value="1"/>
</dbReference>
<dbReference type="Gene3D" id="3.30.70.20">
    <property type="match status" value="1"/>
</dbReference>
<dbReference type="Pfam" id="PF04055">
    <property type="entry name" value="Radical_SAM"/>
    <property type="match status" value="1"/>
</dbReference>
<dbReference type="Proteomes" id="UP000481872">
    <property type="component" value="Unassembled WGS sequence"/>
</dbReference>
<dbReference type="GO" id="GO:0051539">
    <property type="term" value="F:4 iron, 4 sulfur cluster binding"/>
    <property type="evidence" value="ECO:0007669"/>
    <property type="project" value="UniProtKB-KW"/>
</dbReference>
<keyword evidence="4" id="KW-0949">S-adenosyl-L-methionine</keyword>
<feature type="domain" description="4Fe-4S ferredoxin-type" evidence="10">
    <location>
        <begin position="40"/>
        <end position="67"/>
    </location>
</feature>
<dbReference type="InterPro" id="IPR007197">
    <property type="entry name" value="rSAM"/>
</dbReference>
<dbReference type="RefSeq" id="WP_061995730.1">
    <property type="nucleotide sequence ID" value="NZ_JAAGPU010000020.1"/>
</dbReference>
<keyword evidence="7" id="KW-0408">Iron</keyword>
<name>A0A6M0H6F3_9CLOT</name>
<evidence type="ECO:0000313" key="13">
    <source>
        <dbReference type="Proteomes" id="UP000481872"/>
    </source>
</evidence>
<accession>A0A6M0H6F3</accession>
<dbReference type="InterPro" id="IPR013785">
    <property type="entry name" value="Aldolase_TIM"/>
</dbReference>
<sequence>MKNNKALVNKIIPFSSVDGEGNRMAIFLQGCNYNCLYCHNPETINLCINCGKCVESCNYGALTMVDDKVNYNRAKCKNCDCCIAACDRNSSPKVLEMTVDDIVKEIEKVKFFISGITVSGGECTLQSEFLLELFKVVKKMGLTTFIDTNGSTRLYENQQLLEVTDKTMIDLKAFNSKENKELVGLGNEMVLKNIEELAKKDKVYEIRTVVVPELLDNEYTIDMGSKLISKIDNNIIYKLIKFRSLGVREELLKAYTPSQDYMNKLKEIALKNGVKNVLIV</sequence>
<reference evidence="12 13" key="1">
    <citation type="submission" date="2020-02" db="EMBL/GenBank/DDBJ databases">
        <title>Genome assembly of a novel Clostridium senegalense strain.</title>
        <authorList>
            <person name="Gupta T.B."/>
            <person name="Jauregui R."/>
            <person name="Maclean P."/>
            <person name="Nawarathana A."/>
            <person name="Brightwell G."/>
        </authorList>
    </citation>
    <scope>NUCLEOTIDE SEQUENCE [LARGE SCALE GENOMIC DNA]</scope>
    <source>
        <strain evidence="12 13">AGRFS4</strain>
    </source>
</reference>
<evidence type="ECO:0000313" key="12">
    <source>
        <dbReference type="EMBL" id="NEU05431.1"/>
    </source>
</evidence>
<gene>
    <name evidence="12" type="primary">yjjW</name>
    <name evidence="12" type="ORF">G3M99_11300</name>
</gene>
<dbReference type="InterPro" id="IPR023912">
    <property type="entry name" value="YjjW_bact"/>
</dbReference>
<evidence type="ECO:0000259" key="11">
    <source>
        <dbReference type="PROSITE" id="PS51918"/>
    </source>
</evidence>
<keyword evidence="8" id="KW-0411">Iron-sulfur</keyword>
<evidence type="ECO:0000256" key="1">
    <source>
        <dbReference type="ARBA" id="ARBA00001966"/>
    </source>
</evidence>
<comment type="similarity">
    <text evidence="2">Belongs to the organic radical-activating enzymes family.</text>
</comment>
<comment type="caution">
    <text evidence="12">The sequence shown here is derived from an EMBL/GenBank/DDBJ whole genome shotgun (WGS) entry which is preliminary data.</text>
</comment>
<dbReference type="PROSITE" id="PS01087">
    <property type="entry name" value="RADICAL_ACTIVATING"/>
    <property type="match status" value="1"/>
</dbReference>
<evidence type="ECO:0000259" key="10">
    <source>
        <dbReference type="PROSITE" id="PS51379"/>
    </source>
</evidence>
<organism evidence="12 13">
    <name type="scientific">Clostridium senegalense</name>
    <dbReference type="NCBI Taxonomy" id="1465809"/>
    <lineage>
        <taxon>Bacteria</taxon>
        <taxon>Bacillati</taxon>
        <taxon>Bacillota</taxon>
        <taxon>Clostridia</taxon>
        <taxon>Eubacteriales</taxon>
        <taxon>Clostridiaceae</taxon>
        <taxon>Clostridium</taxon>
    </lineage>
</organism>
<dbReference type="CDD" id="cd01335">
    <property type="entry name" value="Radical_SAM"/>
    <property type="match status" value="1"/>
</dbReference>
<dbReference type="SFLD" id="SFLDS00029">
    <property type="entry name" value="Radical_SAM"/>
    <property type="match status" value="1"/>
</dbReference>
<dbReference type="SFLD" id="SFLDG01118">
    <property type="entry name" value="activating_enzymes__group_2"/>
    <property type="match status" value="1"/>
</dbReference>
<dbReference type="SFLD" id="SFLDG01066">
    <property type="entry name" value="organic_radical-activating_enz"/>
    <property type="match status" value="1"/>
</dbReference>
<keyword evidence="6" id="KW-0560">Oxidoreductase</keyword>
<keyword evidence="13" id="KW-1185">Reference proteome</keyword>
<dbReference type="AlphaFoldDB" id="A0A6M0H6F3"/>
<comment type="catalytic activity">
    <reaction evidence="9">
        <text>glycyl-[protein] + reduced [flavodoxin] + S-adenosyl-L-methionine = glycin-2-yl radical-[protein] + semiquinone [flavodoxin] + 5'-deoxyadenosine + L-methionine + H(+)</text>
        <dbReference type="Rhea" id="RHEA:61976"/>
        <dbReference type="Rhea" id="RHEA-COMP:10622"/>
        <dbReference type="Rhea" id="RHEA-COMP:14480"/>
        <dbReference type="Rhea" id="RHEA-COMP:15993"/>
        <dbReference type="Rhea" id="RHEA-COMP:15994"/>
        <dbReference type="ChEBI" id="CHEBI:15378"/>
        <dbReference type="ChEBI" id="CHEBI:17319"/>
        <dbReference type="ChEBI" id="CHEBI:29947"/>
        <dbReference type="ChEBI" id="CHEBI:32722"/>
        <dbReference type="ChEBI" id="CHEBI:57618"/>
        <dbReference type="ChEBI" id="CHEBI:57844"/>
        <dbReference type="ChEBI" id="CHEBI:59789"/>
        <dbReference type="ChEBI" id="CHEBI:140311"/>
    </reaction>
</comment>
<evidence type="ECO:0000256" key="8">
    <source>
        <dbReference type="ARBA" id="ARBA00023014"/>
    </source>
</evidence>
<evidence type="ECO:0000256" key="2">
    <source>
        <dbReference type="ARBA" id="ARBA00009777"/>
    </source>
</evidence>
<dbReference type="InterPro" id="IPR012839">
    <property type="entry name" value="Organic_radical_activase"/>
</dbReference>
<evidence type="ECO:0000256" key="6">
    <source>
        <dbReference type="ARBA" id="ARBA00023002"/>
    </source>
</evidence>
<protein>
    <submittedName>
        <fullName evidence="12">YjjW family glycine radical enzyme activase</fullName>
    </submittedName>
</protein>
<dbReference type="NCBIfam" id="TIGR04041">
    <property type="entry name" value="activase_YjjW"/>
    <property type="match status" value="1"/>
</dbReference>
<evidence type="ECO:0000256" key="3">
    <source>
        <dbReference type="ARBA" id="ARBA00022485"/>
    </source>
</evidence>
<dbReference type="InterPro" id="IPR017896">
    <property type="entry name" value="4Fe4S_Fe-S-bd"/>
</dbReference>
<dbReference type="PANTHER" id="PTHR30352">
    <property type="entry name" value="PYRUVATE FORMATE-LYASE-ACTIVATING ENZYME"/>
    <property type="match status" value="1"/>
</dbReference>
<dbReference type="Gene3D" id="3.20.20.70">
    <property type="entry name" value="Aldolase class I"/>
    <property type="match status" value="1"/>
</dbReference>
<dbReference type="InterPro" id="IPR001989">
    <property type="entry name" value="Radical_activat_CS"/>
</dbReference>
<keyword evidence="3" id="KW-0004">4Fe-4S</keyword>
<dbReference type="InterPro" id="IPR034457">
    <property type="entry name" value="Organic_radical-activating"/>
</dbReference>
<dbReference type="GO" id="GO:0016491">
    <property type="term" value="F:oxidoreductase activity"/>
    <property type="evidence" value="ECO:0007669"/>
    <property type="project" value="UniProtKB-KW"/>
</dbReference>
<dbReference type="InterPro" id="IPR040074">
    <property type="entry name" value="BssD/PflA/YjjW"/>
</dbReference>
<comment type="cofactor">
    <cofactor evidence="1">
        <name>[4Fe-4S] cluster</name>
        <dbReference type="ChEBI" id="CHEBI:49883"/>
    </cofactor>
</comment>
<dbReference type="GO" id="GO:0046872">
    <property type="term" value="F:metal ion binding"/>
    <property type="evidence" value="ECO:0007669"/>
    <property type="project" value="UniProtKB-KW"/>
</dbReference>
<evidence type="ECO:0000256" key="9">
    <source>
        <dbReference type="ARBA" id="ARBA00047365"/>
    </source>
</evidence>
<dbReference type="EMBL" id="JAAGPU010000020">
    <property type="protein sequence ID" value="NEU05431.1"/>
    <property type="molecule type" value="Genomic_DNA"/>
</dbReference>
<dbReference type="SFLD" id="SFLDF00392">
    <property type="entry name" value="YjjI_activase"/>
    <property type="match status" value="1"/>
</dbReference>
<dbReference type="PROSITE" id="PS51918">
    <property type="entry name" value="RADICAL_SAM"/>
    <property type="match status" value="1"/>
</dbReference>
<proteinExistence type="inferred from homology"/>
<evidence type="ECO:0000256" key="4">
    <source>
        <dbReference type="ARBA" id="ARBA00022691"/>
    </source>
</evidence>
<dbReference type="InterPro" id="IPR058240">
    <property type="entry name" value="rSAM_sf"/>
</dbReference>